<keyword evidence="3" id="KW-1185">Reference proteome</keyword>
<protein>
    <submittedName>
        <fullName evidence="2">Uncharacterized protein</fullName>
    </submittedName>
</protein>
<name>A0ABP1AII6_9BRYO</name>
<evidence type="ECO:0000256" key="1">
    <source>
        <dbReference type="SAM" id="MobiDB-lite"/>
    </source>
</evidence>
<dbReference type="EMBL" id="OZ023713">
    <property type="protein sequence ID" value="CAK9862358.1"/>
    <property type="molecule type" value="Genomic_DNA"/>
</dbReference>
<accession>A0ABP1AII6</accession>
<evidence type="ECO:0000313" key="3">
    <source>
        <dbReference type="Proteomes" id="UP001497522"/>
    </source>
</evidence>
<proteinExistence type="predicted"/>
<organism evidence="2 3">
    <name type="scientific">Sphagnum jensenii</name>
    <dbReference type="NCBI Taxonomy" id="128206"/>
    <lineage>
        <taxon>Eukaryota</taxon>
        <taxon>Viridiplantae</taxon>
        <taxon>Streptophyta</taxon>
        <taxon>Embryophyta</taxon>
        <taxon>Bryophyta</taxon>
        <taxon>Sphagnophytina</taxon>
        <taxon>Sphagnopsida</taxon>
        <taxon>Sphagnales</taxon>
        <taxon>Sphagnaceae</taxon>
        <taxon>Sphagnum</taxon>
    </lineage>
</organism>
<reference evidence="2" key="1">
    <citation type="submission" date="2024-03" db="EMBL/GenBank/DDBJ databases">
        <authorList>
            <consortium name="ELIXIR-Norway"/>
            <consortium name="Elixir Norway"/>
        </authorList>
    </citation>
    <scope>NUCLEOTIDE SEQUENCE</scope>
</reference>
<gene>
    <name evidence="2" type="ORF">CSSPJE1EN2_LOCUS5353</name>
</gene>
<feature type="region of interest" description="Disordered" evidence="1">
    <location>
        <begin position="62"/>
        <end position="83"/>
    </location>
</feature>
<evidence type="ECO:0000313" key="2">
    <source>
        <dbReference type="EMBL" id="CAK9862358.1"/>
    </source>
</evidence>
<sequence>MLTDEEDDSPEEGSEAAGGNEIRNSGSSKGKQILRRGGARYYDRKQQLELVLAAQGLLDDNAHETSDARSEKVGADESSQTDI</sequence>
<feature type="compositionally biased region" description="Acidic residues" evidence="1">
    <location>
        <begin position="1"/>
        <end position="14"/>
    </location>
</feature>
<feature type="region of interest" description="Disordered" evidence="1">
    <location>
        <begin position="1"/>
        <end position="34"/>
    </location>
</feature>
<feature type="compositionally biased region" description="Basic and acidic residues" evidence="1">
    <location>
        <begin position="62"/>
        <end position="75"/>
    </location>
</feature>
<dbReference type="Proteomes" id="UP001497522">
    <property type="component" value="Chromosome 12"/>
</dbReference>